<comment type="caution">
    <text evidence="1">Lacks conserved residue(s) required for the propagation of feature annotation.</text>
</comment>
<name>A0A151IM61_9HYME</name>
<evidence type="ECO:0000313" key="5">
    <source>
        <dbReference type="Proteomes" id="UP000078542"/>
    </source>
</evidence>
<dbReference type="Pfam" id="PF00708">
    <property type="entry name" value="Acylphosphatase"/>
    <property type="match status" value="1"/>
</dbReference>
<organism evidence="4 5">
    <name type="scientific">Cyphomyrmex costatus</name>
    <dbReference type="NCBI Taxonomy" id="456900"/>
    <lineage>
        <taxon>Eukaryota</taxon>
        <taxon>Metazoa</taxon>
        <taxon>Ecdysozoa</taxon>
        <taxon>Arthropoda</taxon>
        <taxon>Hexapoda</taxon>
        <taxon>Insecta</taxon>
        <taxon>Pterygota</taxon>
        <taxon>Neoptera</taxon>
        <taxon>Endopterygota</taxon>
        <taxon>Hymenoptera</taxon>
        <taxon>Apocrita</taxon>
        <taxon>Aculeata</taxon>
        <taxon>Formicoidea</taxon>
        <taxon>Formicidae</taxon>
        <taxon>Myrmicinae</taxon>
        <taxon>Cyphomyrmex</taxon>
    </lineage>
</organism>
<dbReference type="PANTHER" id="PTHR10029">
    <property type="entry name" value="ACYLPHOSPHATASE"/>
    <property type="match status" value="1"/>
</dbReference>
<dbReference type="AlphaFoldDB" id="A0A151IM61"/>
<comment type="similarity">
    <text evidence="2">Belongs to the acylphosphatase family.</text>
</comment>
<evidence type="ECO:0000256" key="2">
    <source>
        <dbReference type="RuleBase" id="RU004168"/>
    </source>
</evidence>
<dbReference type="InterPro" id="IPR036046">
    <property type="entry name" value="Acylphosphatase-like_dom_sf"/>
</dbReference>
<dbReference type="EMBL" id="KQ977063">
    <property type="protein sequence ID" value="KYN05981.1"/>
    <property type="molecule type" value="Genomic_DNA"/>
</dbReference>
<evidence type="ECO:0000256" key="1">
    <source>
        <dbReference type="PROSITE-ProRule" id="PRU00520"/>
    </source>
</evidence>
<reference evidence="4 5" key="1">
    <citation type="submission" date="2016-03" db="EMBL/GenBank/DDBJ databases">
        <title>Cyphomyrmex costatus WGS genome.</title>
        <authorList>
            <person name="Nygaard S."/>
            <person name="Hu H."/>
            <person name="Boomsma J."/>
            <person name="Zhang G."/>
        </authorList>
    </citation>
    <scope>NUCLEOTIDE SEQUENCE [LARGE SCALE GENOMIC DNA]</scope>
    <source>
        <strain evidence="4">MS0001</strain>
        <tissue evidence="4">Whole body</tissue>
    </source>
</reference>
<dbReference type="PROSITE" id="PS51160">
    <property type="entry name" value="ACYLPHOSPHATASE_3"/>
    <property type="match status" value="1"/>
</dbReference>
<dbReference type="STRING" id="456900.A0A151IM61"/>
<accession>A0A151IM61</accession>
<dbReference type="PRINTS" id="PR00112">
    <property type="entry name" value="ACYLPHPHTASE"/>
</dbReference>
<dbReference type="Proteomes" id="UP000078542">
    <property type="component" value="Unassembled WGS sequence"/>
</dbReference>
<dbReference type="InterPro" id="IPR020456">
    <property type="entry name" value="Acylphosphatase"/>
</dbReference>
<proteinExistence type="inferred from homology"/>
<sequence length="105" mass="12226">MHIFKNLTTIQLVISKDKRFFNKITGVYFPKYVRDICSQLKICGWVKNSKTGTILGKMQGRRALVDQMAQWLTSVGSPGSEIQHCEFTNWETVTKQQYQGFMIRF</sequence>
<evidence type="ECO:0000259" key="3">
    <source>
        <dbReference type="PROSITE" id="PS51160"/>
    </source>
</evidence>
<dbReference type="SUPFAM" id="SSF54975">
    <property type="entry name" value="Acylphosphatase/BLUF domain-like"/>
    <property type="match status" value="1"/>
</dbReference>
<dbReference type="Gene3D" id="3.30.70.100">
    <property type="match status" value="1"/>
</dbReference>
<keyword evidence="5" id="KW-1185">Reference proteome</keyword>
<dbReference type="GO" id="GO:0003998">
    <property type="term" value="F:acylphosphatase activity"/>
    <property type="evidence" value="ECO:0007669"/>
    <property type="project" value="InterPro"/>
</dbReference>
<protein>
    <submittedName>
        <fullName evidence="4">Acylphosphatase-2</fullName>
    </submittedName>
</protein>
<dbReference type="InterPro" id="IPR001792">
    <property type="entry name" value="Acylphosphatase-like_dom"/>
</dbReference>
<dbReference type="PANTHER" id="PTHR10029:SF10">
    <property type="entry name" value="GEO08407P1"/>
    <property type="match status" value="1"/>
</dbReference>
<evidence type="ECO:0000313" key="4">
    <source>
        <dbReference type="EMBL" id="KYN05981.1"/>
    </source>
</evidence>
<feature type="domain" description="Acylphosphatase-like" evidence="3">
    <location>
        <begin position="9"/>
        <end position="105"/>
    </location>
</feature>
<gene>
    <name evidence="4" type="ORF">ALC62_03075</name>
</gene>